<dbReference type="PROSITE" id="PS51421">
    <property type="entry name" value="RAS"/>
    <property type="match status" value="1"/>
</dbReference>
<gene>
    <name evidence="4" type="ORF">DASC09_038400</name>
</gene>
<dbReference type="PRINTS" id="PR00449">
    <property type="entry name" value="RASTRNSFRMNG"/>
</dbReference>
<dbReference type="SUPFAM" id="SSF52540">
    <property type="entry name" value="P-loop containing nucleoside triphosphate hydrolases"/>
    <property type="match status" value="1"/>
</dbReference>
<dbReference type="PANTHER" id="PTHR47977">
    <property type="entry name" value="RAS-RELATED PROTEIN RAB"/>
    <property type="match status" value="1"/>
</dbReference>
<keyword evidence="2" id="KW-0342">GTP-binding</keyword>
<keyword evidence="5" id="KW-1185">Reference proteome</keyword>
<protein>
    <submittedName>
        <fullName evidence="4">Rab family GTPase</fullName>
    </submittedName>
</protein>
<evidence type="ECO:0000313" key="5">
    <source>
        <dbReference type="Proteomes" id="UP001360560"/>
    </source>
</evidence>
<dbReference type="PROSITE" id="PS51420">
    <property type="entry name" value="RHO"/>
    <property type="match status" value="1"/>
</dbReference>
<dbReference type="GO" id="GO:0005525">
    <property type="term" value="F:GTP binding"/>
    <property type="evidence" value="ECO:0007669"/>
    <property type="project" value="UniProtKB-KW"/>
</dbReference>
<dbReference type="SMART" id="SM00174">
    <property type="entry name" value="RHO"/>
    <property type="match status" value="1"/>
</dbReference>
<dbReference type="SMART" id="SM00175">
    <property type="entry name" value="RAB"/>
    <property type="match status" value="1"/>
</dbReference>
<dbReference type="SMART" id="SM00173">
    <property type="entry name" value="RAS"/>
    <property type="match status" value="1"/>
</dbReference>
<dbReference type="NCBIfam" id="TIGR00231">
    <property type="entry name" value="small_GTP"/>
    <property type="match status" value="1"/>
</dbReference>
<proteinExistence type="predicted"/>
<dbReference type="AlphaFoldDB" id="A0AAV5QQD0"/>
<dbReference type="FunFam" id="3.40.50.300:FF:001447">
    <property type="entry name" value="Ras-related protein Rab-1B"/>
    <property type="match status" value="1"/>
</dbReference>
<dbReference type="EMBL" id="BTFZ01000011">
    <property type="protein sequence ID" value="GMM36515.1"/>
    <property type="molecule type" value="Genomic_DNA"/>
</dbReference>
<dbReference type="InterPro" id="IPR050227">
    <property type="entry name" value="Rab"/>
</dbReference>
<organism evidence="4 5">
    <name type="scientific">Saccharomycopsis crataegensis</name>
    <dbReference type="NCBI Taxonomy" id="43959"/>
    <lineage>
        <taxon>Eukaryota</taxon>
        <taxon>Fungi</taxon>
        <taxon>Dikarya</taxon>
        <taxon>Ascomycota</taxon>
        <taxon>Saccharomycotina</taxon>
        <taxon>Saccharomycetes</taxon>
        <taxon>Saccharomycopsidaceae</taxon>
        <taxon>Saccharomycopsis</taxon>
    </lineage>
</organism>
<dbReference type="InterPro" id="IPR001806">
    <property type="entry name" value="Small_GTPase"/>
</dbReference>
<dbReference type="InterPro" id="IPR027417">
    <property type="entry name" value="P-loop_NTPase"/>
</dbReference>
<sequence length="246" mass="27855">MSEYTKRFGAFKLVFLGESAVGKSSIIQRFTRNIFDEYQNATIGAAFISRIFEFRDDANKVINKVKYEIWDTAGQERYKSLTPMYYRNANVAVIVFDLTEKSSFTRAKDWISELQLYCDGANIRIMSGDDEEQTNDDAKSNSLLMILVGNKLDLIKKDGQERAVSNEELSQFVDEHKFVYIETSAKSGENIKNLFETSIATSLPSHMFTVEGGKQKKTQDSTGNYNIDLNEGLNRNLATESSQCAC</sequence>
<name>A0AAV5QQD0_9ASCO</name>
<comment type="subcellular location">
    <subcellularLocation>
        <location evidence="3">Endomembrane system</location>
        <topology evidence="3">Lipid-anchor</topology>
        <orientation evidence="3">Cytoplasmic side</orientation>
    </subcellularLocation>
</comment>
<evidence type="ECO:0000256" key="2">
    <source>
        <dbReference type="ARBA" id="ARBA00023134"/>
    </source>
</evidence>
<accession>A0AAV5QQD0</accession>
<dbReference type="Pfam" id="PF00071">
    <property type="entry name" value="Ras"/>
    <property type="match status" value="1"/>
</dbReference>
<dbReference type="GO" id="GO:0003924">
    <property type="term" value="F:GTPase activity"/>
    <property type="evidence" value="ECO:0007669"/>
    <property type="project" value="InterPro"/>
</dbReference>
<evidence type="ECO:0000256" key="1">
    <source>
        <dbReference type="ARBA" id="ARBA00022741"/>
    </source>
</evidence>
<evidence type="ECO:0000256" key="3">
    <source>
        <dbReference type="ARBA" id="ARBA00046278"/>
    </source>
</evidence>
<dbReference type="Proteomes" id="UP001360560">
    <property type="component" value="Unassembled WGS sequence"/>
</dbReference>
<keyword evidence="1" id="KW-0547">Nucleotide-binding</keyword>
<dbReference type="GO" id="GO:0012505">
    <property type="term" value="C:endomembrane system"/>
    <property type="evidence" value="ECO:0007669"/>
    <property type="project" value="UniProtKB-SubCell"/>
</dbReference>
<dbReference type="Gene3D" id="3.40.50.300">
    <property type="entry name" value="P-loop containing nucleotide triphosphate hydrolases"/>
    <property type="match status" value="1"/>
</dbReference>
<dbReference type="InterPro" id="IPR005225">
    <property type="entry name" value="Small_GTP-bd"/>
</dbReference>
<dbReference type="RefSeq" id="XP_064853511.1">
    <property type="nucleotide sequence ID" value="XM_064997439.1"/>
</dbReference>
<comment type="caution">
    <text evidence="4">The sequence shown here is derived from an EMBL/GenBank/DDBJ whole genome shotgun (WGS) entry which is preliminary data.</text>
</comment>
<evidence type="ECO:0000313" key="4">
    <source>
        <dbReference type="EMBL" id="GMM36515.1"/>
    </source>
</evidence>
<reference evidence="4 5" key="1">
    <citation type="journal article" date="2023" name="Elife">
        <title>Identification of key yeast species and microbe-microbe interactions impacting larval growth of Drosophila in the wild.</title>
        <authorList>
            <person name="Mure A."/>
            <person name="Sugiura Y."/>
            <person name="Maeda R."/>
            <person name="Honda K."/>
            <person name="Sakurai N."/>
            <person name="Takahashi Y."/>
            <person name="Watada M."/>
            <person name="Katoh T."/>
            <person name="Gotoh A."/>
            <person name="Gotoh Y."/>
            <person name="Taniguchi I."/>
            <person name="Nakamura K."/>
            <person name="Hayashi T."/>
            <person name="Katayama T."/>
            <person name="Uemura T."/>
            <person name="Hattori Y."/>
        </authorList>
    </citation>
    <scope>NUCLEOTIDE SEQUENCE [LARGE SCALE GENOMIC DNA]</scope>
    <source>
        <strain evidence="4 5">SC-9</strain>
    </source>
</reference>
<dbReference type="GeneID" id="90074490"/>
<dbReference type="PROSITE" id="PS51419">
    <property type="entry name" value="RAB"/>
    <property type="match status" value="1"/>
</dbReference>